<dbReference type="STRING" id="519424.AZF04_00575"/>
<dbReference type="Proteomes" id="UP000075806">
    <property type="component" value="Unassembled WGS sequence"/>
</dbReference>
<dbReference type="RefSeq" id="WP_061947119.1">
    <property type="nucleotide sequence ID" value="NZ_LTAO01000001.1"/>
</dbReference>
<dbReference type="OrthoDB" id="2382008at2"/>
<comment type="caution">
    <text evidence="1">The sequence shown here is derived from an EMBL/GenBank/DDBJ whole genome shotgun (WGS) entry which is preliminary data.</text>
</comment>
<organism evidence="1 2">
    <name type="scientific">Alkalihalobacillus trypoxylicola</name>
    <dbReference type="NCBI Taxonomy" id="519424"/>
    <lineage>
        <taxon>Bacteria</taxon>
        <taxon>Bacillati</taxon>
        <taxon>Bacillota</taxon>
        <taxon>Bacilli</taxon>
        <taxon>Bacillales</taxon>
        <taxon>Bacillaceae</taxon>
        <taxon>Alkalihalobacillus</taxon>
    </lineage>
</organism>
<dbReference type="AlphaFoldDB" id="A0A162F627"/>
<dbReference type="EMBL" id="LTAO01000001">
    <property type="protein sequence ID" value="KYG34862.1"/>
    <property type="molecule type" value="Genomic_DNA"/>
</dbReference>
<gene>
    <name evidence="1" type="ORF">AZF04_00575</name>
</gene>
<evidence type="ECO:0000313" key="1">
    <source>
        <dbReference type="EMBL" id="KYG34862.1"/>
    </source>
</evidence>
<reference evidence="1" key="1">
    <citation type="submission" date="2016-02" db="EMBL/GenBank/DDBJ databases">
        <title>Genome sequence of Bacillus trypoxylicola KCTC 13244(T).</title>
        <authorList>
            <person name="Jeong H."/>
            <person name="Park S.-H."/>
            <person name="Choi S.-K."/>
        </authorList>
    </citation>
    <scope>NUCLEOTIDE SEQUENCE [LARGE SCALE GENOMIC DNA]</scope>
    <source>
        <strain evidence="1">KCTC 13244</strain>
    </source>
</reference>
<accession>A0A162F627</accession>
<keyword evidence="2" id="KW-1185">Reference proteome</keyword>
<evidence type="ECO:0000313" key="2">
    <source>
        <dbReference type="Proteomes" id="UP000075806"/>
    </source>
</evidence>
<protein>
    <submittedName>
        <fullName evidence="1">DNA alkylation repair protein</fullName>
    </submittedName>
</protein>
<proteinExistence type="predicted"/>
<sequence length="79" mass="8870">MTTPYNCPSCKTNRTRFHIIEQVAQAVKLNPETGAIVEKYEANELQPFHLPYQGPSLKIQCGACGLIENESMFSRRAQA</sequence>
<name>A0A162F627_9BACI</name>